<organism evidence="2 3">
    <name type="scientific">Corynebacterium phocae</name>
    <dbReference type="NCBI Taxonomy" id="161895"/>
    <lineage>
        <taxon>Bacteria</taxon>
        <taxon>Bacillati</taxon>
        <taxon>Actinomycetota</taxon>
        <taxon>Actinomycetes</taxon>
        <taxon>Mycobacteriales</taxon>
        <taxon>Corynebacteriaceae</taxon>
        <taxon>Corynebacterium</taxon>
    </lineage>
</organism>
<gene>
    <name evidence="2" type="ORF">CPHO_05230</name>
</gene>
<name>A0A1L7D2K2_9CORY</name>
<dbReference type="AlphaFoldDB" id="A0A1L7D2K2"/>
<keyword evidence="3" id="KW-1185">Reference proteome</keyword>
<evidence type="ECO:0000256" key="1">
    <source>
        <dbReference type="ARBA" id="ARBA00009673"/>
    </source>
</evidence>
<dbReference type="PANTHER" id="PTHR10472:SF5">
    <property type="entry name" value="D-AMINOACYL-TRNA DEACYLASE 1"/>
    <property type="match status" value="1"/>
</dbReference>
<dbReference type="OrthoDB" id="9801395at2"/>
<dbReference type="PANTHER" id="PTHR10472">
    <property type="entry name" value="D-TYROSYL-TRNA TYR DEACYLASE"/>
    <property type="match status" value="1"/>
</dbReference>
<protein>
    <submittedName>
        <fullName evidence="2">D-tyrosyl-tRNA(Tyr) deacylase</fullName>
    </submittedName>
</protein>
<dbReference type="STRING" id="161895.CPHO_05230"/>
<dbReference type="GO" id="GO:0051500">
    <property type="term" value="F:D-tyrosyl-tRNA(Tyr) deacylase activity"/>
    <property type="evidence" value="ECO:0007669"/>
    <property type="project" value="TreeGrafter"/>
</dbReference>
<dbReference type="Proteomes" id="UP000185491">
    <property type="component" value="Chromosome"/>
</dbReference>
<dbReference type="NCBIfam" id="TIGR00256">
    <property type="entry name" value="D-aminoacyl-tRNA deacylase"/>
    <property type="match status" value="1"/>
</dbReference>
<reference evidence="2 3" key="1">
    <citation type="submission" date="2014-08" db="EMBL/GenBank/DDBJ databases">
        <title>Complete genome sequence of Corynebacterium phocae M408/89/1(T)(=DSM 44612(T)), isolated from the common seal (Phoca vitulina).</title>
        <authorList>
            <person name="Ruckert C."/>
            <person name="Albersmeier A."/>
            <person name="Winkler A."/>
            <person name="Kalinowski J."/>
        </authorList>
    </citation>
    <scope>NUCLEOTIDE SEQUENCE [LARGE SCALE GENOMIC DNA]</scope>
    <source>
        <strain evidence="2 3">M408/89/1</strain>
    </source>
</reference>
<sequence length="150" mass="15820">MRAVLTRVSTASVTVDGEVVGSIDCPKTGGLLALVGVAHEDALDPAECEKKIAKMADKIANLRILDGELSISDAQAPVLLVSQFTLYGRTAKGRRPSWSDAASGEVAQPIIEKLSKLLQSSGIEVQHGRFGAMMQVSSVNEGPFTVLVET</sequence>
<dbReference type="Gene3D" id="3.50.80.10">
    <property type="entry name" value="D-tyrosyl-tRNA(Tyr) deacylase"/>
    <property type="match status" value="1"/>
</dbReference>
<dbReference type="Pfam" id="PF02580">
    <property type="entry name" value="Tyr_Deacylase"/>
    <property type="match status" value="1"/>
</dbReference>
<comment type="similarity">
    <text evidence="1">Belongs to the DTD family.</text>
</comment>
<proteinExistence type="inferred from homology"/>
<accession>A0A1L7D2K2</accession>
<dbReference type="EMBL" id="CP009249">
    <property type="protein sequence ID" value="APT92396.1"/>
    <property type="molecule type" value="Genomic_DNA"/>
</dbReference>
<dbReference type="RefSeq" id="WP_075733817.1">
    <property type="nucleotide sequence ID" value="NZ_CP009249.1"/>
</dbReference>
<dbReference type="InterPro" id="IPR023509">
    <property type="entry name" value="DTD-like_sf"/>
</dbReference>
<evidence type="ECO:0000313" key="3">
    <source>
        <dbReference type="Proteomes" id="UP000185491"/>
    </source>
</evidence>
<evidence type="ECO:0000313" key="2">
    <source>
        <dbReference type="EMBL" id="APT92396.1"/>
    </source>
</evidence>
<dbReference type="GO" id="GO:0005737">
    <property type="term" value="C:cytoplasm"/>
    <property type="evidence" value="ECO:0007669"/>
    <property type="project" value="InterPro"/>
</dbReference>
<dbReference type="KEGG" id="cpho:CPHO_05230"/>
<dbReference type="InterPro" id="IPR003732">
    <property type="entry name" value="Daa-tRNA_deacyls_DTD"/>
</dbReference>
<dbReference type="SUPFAM" id="SSF69500">
    <property type="entry name" value="DTD-like"/>
    <property type="match status" value="1"/>
</dbReference>